<feature type="transmembrane region" description="Helical" evidence="6">
    <location>
        <begin position="39"/>
        <end position="62"/>
    </location>
</feature>
<sequence>MKQQTMIILSLIFTLIIAIFAVINVESVPVDFLFTRTEAPLILVILISVLLGALVVAGGSFAKIYQLQRQLKYANTHSEHESSQVQNESTDLEDDQTSEHKGANSDKI</sequence>
<comment type="caution">
    <text evidence="8">The sequence shown here is derived from an EMBL/GenBank/DDBJ whole genome shotgun (WGS) entry which is preliminary data.</text>
</comment>
<dbReference type="Pfam" id="PF06305">
    <property type="entry name" value="LapA_dom"/>
    <property type="match status" value="1"/>
</dbReference>
<keyword evidence="1" id="KW-1003">Cell membrane</keyword>
<dbReference type="EMBL" id="JAUSTQ010000002">
    <property type="protein sequence ID" value="MDQ0158730.1"/>
    <property type="molecule type" value="Genomic_DNA"/>
</dbReference>
<evidence type="ECO:0000256" key="3">
    <source>
        <dbReference type="ARBA" id="ARBA00022989"/>
    </source>
</evidence>
<evidence type="ECO:0000313" key="8">
    <source>
        <dbReference type="EMBL" id="MDQ0158730.1"/>
    </source>
</evidence>
<dbReference type="PANTHER" id="PTHR41335:SF1">
    <property type="entry name" value="MEMBRANE PROTEIN"/>
    <property type="match status" value="1"/>
</dbReference>
<keyword evidence="3 6" id="KW-1133">Transmembrane helix</keyword>
<dbReference type="RefSeq" id="WP_306974646.1">
    <property type="nucleotide sequence ID" value="NZ_JAUSTQ010000002.1"/>
</dbReference>
<keyword evidence="9" id="KW-1185">Reference proteome</keyword>
<dbReference type="Proteomes" id="UP001224359">
    <property type="component" value="Unassembled WGS sequence"/>
</dbReference>
<accession>A0ABT9VD30</accession>
<keyword evidence="4 6" id="KW-0472">Membrane</keyword>
<evidence type="ECO:0000256" key="2">
    <source>
        <dbReference type="ARBA" id="ARBA00022692"/>
    </source>
</evidence>
<evidence type="ECO:0000256" key="1">
    <source>
        <dbReference type="ARBA" id="ARBA00022475"/>
    </source>
</evidence>
<reference evidence="8 9" key="1">
    <citation type="submission" date="2023-07" db="EMBL/GenBank/DDBJ databases">
        <title>Genomic Encyclopedia of Type Strains, Phase IV (KMG-IV): sequencing the most valuable type-strain genomes for metagenomic binning, comparative biology and taxonomic classification.</title>
        <authorList>
            <person name="Goeker M."/>
        </authorList>
    </citation>
    <scope>NUCLEOTIDE SEQUENCE [LARGE SCALE GENOMIC DNA]</scope>
    <source>
        <strain evidence="8 9">DSM 16460</strain>
    </source>
</reference>
<evidence type="ECO:0000256" key="4">
    <source>
        <dbReference type="ARBA" id="ARBA00023136"/>
    </source>
</evidence>
<evidence type="ECO:0000256" key="6">
    <source>
        <dbReference type="SAM" id="Phobius"/>
    </source>
</evidence>
<feature type="transmembrane region" description="Helical" evidence="6">
    <location>
        <begin position="7"/>
        <end position="27"/>
    </location>
</feature>
<gene>
    <name evidence="8" type="ORF">J2S77_000686</name>
</gene>
<evidence type="ECO:0000313" key="9">
    <source>
        <dbReference type="Proteomes" id="UP001224359"/>
    </source>
</evidence>
<dbReference type="InterPro" id="IPR010445">
    <property type="entry name" value="LapA_dom"/>
</dbReference>
<feature type="region of interest" description="Disordered" evidence="5">
    <location>
        <begin position="78"/>
        <end position="108"/>
    </location>
</feature>
<name>A0ABT9VD30_9BACI</name>
<dbReference type="PANTHER" id="PTHR41335">
    <property type="entry name" value="MEMBRANE PROTEIN-RELATED"/>
    <property type="match status" value="1"/>
</dbReference>
<evidence type="ECO:0000256" key="5">
    <source>
        <dbReference type="SAM" id="MobiDB-lite"/>
    </source>
</evidence>
<keyword evidence="2 6" id="KW-0812">Transmembrane</keyword>
<evidence type="ECO:0000259" key="7">
    <source>
        <dbReference type="Pfam" id="PF06305"/>
    </source>
</evidence>
<feature type="compositionally biased region" description="Basic and acidic residues" evidence="5">
    <location>
        <begin position="97"/>
        <end position="108"/>
    </location>
</feature>
<proteinExistence type="predicted"/>
<protein>
    <submittedName>
        <fullName evidence="8">Integral membrane protein</fullName>
    </submittedName>
</protein>
<organism evidence="8 9">
    <name type="scientific">Alkalibacillus salilacus</name>
    <dbReference type="NCBI Taxonomy" id="284582"/>
    <lineage>
        <taxon>Bacteria</taxon>
        <taxon>Bacillati</taxon>
        <taxon>Bacillota</taxon>
        <taxon>Bacilli</taxon>
        <taxon>Bacillales</taxon>
        <taxon>Bacillaceae</taxon>
        <taxon>Alkalibacillus</taxon>
    </lineage>
</organism>
<feature type="domain" description="Lipopolysaccharide assembly protein A" evidence="7">
    <location>
        <begin position="24"/>
        <end position="77"/>
    </location>
</feature>